<sequence>MNRLEFLKTLGLASSGLILPTNLLGKSLVKIYDNYIRGVQYYSYSSVKELLKEGDPLLLKHESENIYDSFAVAVYYEECKLGYLPAYENIVLANMLDAKVELTALVSKLQPNSSYQPIALEVFAELVTPTPQLLTALQNNRASDAEDIYRQGGGGILNYEF</sequence>
<reference evidence="4 5" key="1">
    <citation type="submission" date="2021-03" db="EMBL/GenBank/DDBJ databases">
        <title>Isolation and description of Capnocytophaga bilenii sp. nov., a novel Capnocytophaga species, isolated from a gingivitis subject.</title>
        <authorList>
            <person name="Antezack A."/>
            <person name="Monnet-Corti V."/>
            <person name="La Scola B."/>
        </authorList>
    </citation>
    <scope>NUCLEOTIDE SEQUENCE [LARGE SCALE GENOMIC DNA]</scope>
    <source>
        <strain evidence="4 5">Marseille-Q4570</strain>
    </source>
</reference>
<keyword evidence="2" id="KW-0378">Hydrolase</keyword>
<evidence type="ECO:0000256" key="1">
    <source>
        <dbReference type="ARBA" id="ARBA00022723"/>
    </source>
</evidence>
<comment type="caution">
    <text evidence="4">The sequence shown here is derived from an EMBL/GenBank/DDBJ whole genome shotgun (WGS) entry which is preliminary data.</text>
</comment>
<dbReference type="RefSeq" id="WP_208058704.1">
    <property type="nucleotide sequence ID" value="NZ_JAGDYP010000004.1"/>
</dbReference>
<dbReference type="SMART" id="SM00910">
    <property type="entry name" value="HIRAN"/>
    <property type="match status" value="1"/>
</dbReference>
<dbReference type="InterPro" id="IPR014905">
    <property type="entry name" value="HIRAN"/>
</dbReference>
<dbReference type="EMBL" id="JAGDYP010000004">
    <property type="protein sequence ID" value="MBO1884166.1"/>
    <property type="molecule type" value="Genomic_DNA"/>
</dbReference>
<gene>
    <name evidence="4" type="ORF">J4N46_06985</name>
</gene>
<dbReference type="Pfam" id="PF08797">
    <property type="entry name" value="HIRAN"/>
    <property type="match status" value="1"/>
</dbReference>
<dbReference type="Proteomes" id="UP000681610">
    <property type="component" value="Unassembled WGS sequence"/>
</dbReference>
<proteinExistence type="predicted"/>
<protein>
    <submittedName>
        <fullName evidence="4">HIRAN domain-containing protein</fullName>
    </submittedName>
</protein>
<dbReference type="Gene3D" id="3.30.70.2330">
    <property type="match status" value="1"/>
</dbReference>
<organism evidence="4 5">
    <name type="scientific">Capnocytophaga bilenii</name>
    <dbReference type="NCBI Taxonomy" id="2819369"/>
    <lineage>
        <taxon>Bacteria</taxon>
        <taxon>Pseudomonadati</taxon>
        <taxon>Bacteroidota</taxon>
        <taxon>Flavobacteriia</taxon>
        <taxon>Flavobacteriales</taxon>
        <taxon>Flavobacteriaceae</taxon>
        <taxon>Capnocytophaga</taxon>
    </lineage>
</organism>
<keyword evidence="5" id="KW-1185">Reference proteome</keyword>
<accession>A0ABS3PXW3</accession>
<name>A0ABS3PXW3_9FLAO</name>
<evidence type="ECO:0000313" key="5">
    <source>
        <dbReference type="Proteomes" id="UP000681610"/>
    </source>
</evidence>
<evidence type="ECO:0000313" key="4">
    <source>
        <dbReference type="EMBL" id="MBO1884166.1"/>
    </source>
</evidence>
<evidence type="ECO:0000256" key="2">
    <source>
        <dbReference type="ARBA" id="ARBA00022801"/>
    </source>
</evidence>
<evidence type="ECO:0000259" key="3">
    <source>
        <dbReference type="SMART" id="SM00910"/>
    </source>
</evidence>
<keyword evidence="1" id="KW-0479">Metal-binding</keyword>
<feature type="domain" description="HIRAN" evidence="3">
    <location>
        <begin position="31"/>
        <end position="126"/>
    </location>
</feature>